<organism evidence="1 2">
    <name type="scientific">Glossina palpalis gambiensis</name>
    <dbReference type="NCBI Taxonomy" id="67801"/>
    <lineage>
        <taxon>Eukaryota</taxon>
        <taxon>Metazoa</taxon>
        <taxon>Ecdysozoa</taxon>
        <taxon>Arthropoda</taxon>
        <taxon>Hexapoda</taxon>
        <taxon>Insecta</taxon>
        <taxon>Pterygota</taxon>
        <taxon>Neoptera</taxon>
        <taxon>Endopterygota</taxon>
        <taxon>Diptera</taxon>
        <taxon>Brachycera</taxon>
        <taxon>Muscomorpha</taxon>
        <taxon>Hippoboscoidea</taxon>
        <taxon>Glossinidae</taxon>
        <taxon>Glossina</taxon>
    </lineage>
</organism>
<dbReference type="EMBL" id="JXJN01015815">
    <property type="status" value="NOT_ANNOTATED_CDS"/>
    <property type="molecule type" value="Genomic_DNA"/>
</dbReference>
<evidence type="ECO:0000313" key="2">
    <source>
        <dbReference type="Proteomes" id="UP000092460"/>
    </source>
</evidence>
<dbReference type="EMBL" id="JXJN01015814">
    <property type="status" value="NOT_ANNOTATED_CDS"/>
    <property type="molecule type" value="Genomic_DNA"/>
</dbReference>
<accession>A0A1B0BK58</accession>
<dbReference type="EnsemblMetazoa" id="GPPI032730-RA">
    <property type="protein sequence ID" value="GPPI032730-PA"/>
    <property type="gene ID" value="GPPI032730"/>
</dbReference>
<proteinExistence type="predicted"/>
<reference evidence="1" key="2">
    <citation type="submission" date="2020-05" db="UniProtKB">
        <authorList>
            <consortium name="EnsemblMetazoa"/>
        </authorList>
    </citation>
    <scope>IDENTIFICATION</scope>
    <source>
        <strain evidence="1">IAEA</strain>
    </source>
</reference>
<dbReference type="AlphaFoldDB" id="A0A1B0BK58"/>
<evidence type="ECO:0000313" key="1">
    <source>
        <dbReference type="EnsemblMetazoa" id="GPPI032730-PA"/>
    </source>
</evidence>
<protein>
    <submittedName>
        <fullName evidence="1">Uncharacterized protein</fullName>
    </submittedName>
</protein>
<reference evidence="2" key="1">
    <citation type="submission" date="2015-01" db="EMBL/GenBank/DDBJ databases">
        <authorList>
            <person name="Aksoy S."/>
            <person name="Warren W."/>
            <person name="Wilson R.K."/>
        </authorList>
    </citation>
    <scope>NUCLEOTIDE SEQUENCE [LARGE SCALE GENOMIC DNA]</scope>
    <source>
        <strain evidence="2">IAEA</strain>
    </source>
</reference>
<keyword evidence="2" id="KW-1185">Reference proteome</keyword>
<dbReference type="Proteomes" id="UP000092460">
    <property type="component" value="Unassembled WGS sequence"/>
</dbReference>
<sequence>MPRWMANKLRPNDSTENSTYNLCTTLNDAMAPSFAIRTQKQTVSSDIPHKMLKLGNCAHIDMGLIDFSFNGVFRVTYFLINSKTTWEIIFLKYFIFIVSLPRPVNSSEMTCINTGPYAYISVIKIFVGFHLNLCSKSIVLLEELNNEQVDKISFINSPIVDIQCTHYSRYRILKT</sequence>
<dbReference type="VEuPathDB" id="VectorBase:GPPI032730"/>
<name>A0A1B0BK58_9MUSC</name>